<dbReference type="SUPFAM" id="SSF54160">
    <property type="entry name" value="Chromo domain-like"/>
    <property type="match status" value="1"/>
</dbReference>
<keyword evidence="4" id="KW-1185">Reference proteome</keyword>
<dbReference type="Gene3D" id="2.30.30.140">
    <property type="match status" value="1"/>
</dbReference>
<evidence type="ECO:0000313" key="3">
    <source>
        <dbReference type="EMBL" id="OQS04141.1"/>
    </source>
</evidence>
<name>A0A1W0A1T5_9STRA</name>
<evidence type="ECO:0000256" key="1">
    <source>
        <dbReference type="SAM" id="MobiDB-lite"/>
    </source>
</evidence>
<dbReference type="GO" id="GO:0016579">
    <property type="term" value="P:protein deubiquitination"/>
    <property type="evidence" value="ECO:0007669"/>
    <property type="project" value="InterPro"/>
</dbReference>
<reference evidence="3 4" key="1">
    <citation type="journal article" date="2014" name="Genome Biol. Evol.">
        <title>The secreted proteins of Achlya hypogyna and Thraustotheca clavata identify the ancestral oomycete secretome and reveal gene acquisitions by horizontal gene transfer.</title>
        <authorList>
            <person name="Misner I."/>
            <person name="Blouin N."/>
            <person name="Leonard G."/>
            <person name="Richards T.A."/>
            <person name="Lane C.E."/>
        </authorList>
    </citation>
    <scope>NUCLEOTIDE SEQUENCE [LARGE SCALE GENOMIC DNA]</scope>
    <source>
        <strain evidence="3 4">ATCC 34112</strain>
    </source>
</reference>
<dbReference type="InterPro" id="IPR001394">
    <property type="entry name" value="Peptidase_C19_UCH"/>
</dbReference>
<dbReference type="Pfam" id="PF00443">
    <property type="entry name" value="UCH"/>
    <property type="match status" value="1"/>
</dbReference>
<evidence type="ECO:0000313" key="4">
    <source>
        <dbReference type="Proteomes" id="UP000243217"/>
    </source>
</evidence>
<dbReference type="EMBL" id="JNBS01000674">
    <property type="protein sequence ID" value="OQS04141.1"/>
    <property type="molecule type" value="Genomic_DNA"/>
</dbReference>
<dbReference type="InterPro" id="IPR016197">
    <property type="entry name" value="Chromo-like_dom_sf"/>
</dbReference>
<feature type="compositionally biased region" description="Low complexity" evidence="1">
    <location>
        <begin position="401"/>
        <end position="412"/>
    </location>
</feature>
<dbReference type="PROSITE" id="PS50235">
    <property type="entry name" value="USP_3"/>
    <property type="match status" value="1"/>
</dbReference>
<protein>
    <submittedName>
        <fullName evidence="3">Ubiquitin-specific protease</fullName>
    </submittedName>
</protein>
<dbReference type="STRING" id="74557.A0A1W0A1T5"/>
<dbReference type="Gene3D" id="3.90.70.10">
    <property type="entry name" value="Cysteine proteinases"/>
    <property type="match status" value="2"/>
</dbReference>
<dbReference type="OrthoDB" id="292964at2759"/>
<dbReference type="GO" id="GO:0006508">
    <property type="term" value="P:proteolysis"/>
    <property type="evidence" value="ECO:0007669"/>
    <property type="project" value="UniProtKB-KW"/>
</dbReference>
<feature type="region of interest" description="Disordered" evidence="1">
    <location>
        <begin position="387"/>
        <end position="412"/>
    </location>
</feature>
<sequence>MEVGQELYVVPVNAGKSLLGKSGVGLRRGLLEGVDFRLLTEDEWEKYPEKLTVERIPRHVVLRGSGARVQKSVEIYPVLAKVYYWANGMYEPKPIYTNDKRPFFVNLLTTMEVFCTKDILWSYLSHQFKSLFPEIAQGNTNDYKSIWDKCIRLRAKSRLDGDDWRTLVASEDTLDVGDDDVIGDLNLPAPLENDTESDEDYCVMLLECRFLNAENPQDARSDVYYLSDVENFGWRAVLGPGDYVDAQDKQDDWFESKIVEVDENKVKVHFCSWHSKFDEVIDIDSEKLARLHSHTPQWREGIKEGDELDYCPYKNQGMTKDWHVAKVESIQTTQLEENQTWPTPNPKSLISGQRIYLHLLWDDKKSRVNASDECIAQRGVHIRQKVAKKVSTPASTNGTTSSRFGHSSGSYLSSSSSYSRPLNGTYYRYGQGKPEVDGVVGLLNLGNTCFLNSILQCLSNSKPLLEYFLRTDEEGTPTYAKEINHNNPLGMNGKIATAFANLLRQMWSNEYTVVTPTELKQVIGEYAPAFAGYAQQDSQEVLSFILDGLHEDLNRVLEKPYTKAIEPAGRPDTIVAQEEWQQYLRRNDSIITDNFMAQLRSHVTCPSCQHESITFDPYMSLSVPVPNQVSFLISLYPLDGSAPTQFGLIVSKEGTVGDAKAALSLHSGVPVDHLIFAYVKNHRITSACLDTIDVAELVSENAQGRSGVVAYELEMPLSRYEVRSSNLFADTSPANLDLNLDSPGELAMCLVALQHQMPSAQPLSPLVESGPTEENSSLRYSSLPNKTRRVELRLFQMPSLISIRRDATYQEIHAKIAKMVSRLIKDKDSSKPYMLHITNTRVDDYLLRDVPESEAESLSPELTRRSITFTLEWSNPGFKNNYNEASIRQLHLHSSVDDIKLSYRRELALDLRSCIVKFTEREQLGENDTWYCPKCKQHVRAFKKFDLFSLPKILLIQLKRFRYNQGMYLLHRDKINTLVKFPIQGLDLSEFVIRPHTSAVYDLYAVSEHSGGLGGGHYTAKAKNPRNGEWYNFNDSSTSSTNASDAVTSQAYVLFYLRRD</sequence>
<comment type="caution">
    <text evidence="3">The sequence shown here is derived from an EMBL/GenBank/DDBJ whole genome shotgun (WGS) entry which is preliminary data.</text>
</comment>
<evidence type="ECO:0000259" key="2">
    <source>
        <dbReference type="PROSITE" id="PS50235"/>
    </source>
</evidence>
<dbReference type="Proteomes" id="UP000243217">
    <property type="component" value="Unassembled WGS sequence"/>
</dbReference>
<dbReference type="InterPro" id="IPR038765">
    <property type="entry name" value="Papain-like_cys_pep_sf"/>
</dbReference>
<dbReference type="AlphaFoldDB" id="A0A1W0A1T5"/>
<dbReference type="PROSITE" id="PS00972">
    <property type="entry name" value="USP_1"/>
    <property type="match status" value="1"/>
</dbReference>
<dbReference type="InterPro" id="IPR028889">
    <property type="entry name" value="USP"/>
</dbReference>
<keyword evidence="3" id="KW-0645">Protease</keyword>
<keyword evidence="3" id="KW-0378">Hydrolase</keyword>
<dbReference type="InterPro" id="IPR050185">
    <property type="entry name" value="Ub_carboxyl-term_hydrolase"/>
</dbReference>
<organism evidence="3 4">
    <name type="scientific">Thraustotheca clavata</name>
    <dbReference type="NCBI Taxonomy" id="74557"/>
    <lineage>
        <taxon>Eukaryota</taxon>
        <taxon>Sar</taxon>
        <taxon>Stramenopiles</taxon>
        <taxon>Oomycota</taxon>
        <taxon>Saprolegniomycetes</taxon>
        <taxon>Saprolegniales</taxon>
        <taxon>Achlyaceae</taxon>
        <taxon>Thraustotheca</taxon>
    </lineage>
</organism>
<dbReference type="PANTHER" id="PTHR21646">
    <property type="entry name" value="UBIQUITIN CARBOXYL-TERMINAL HYDROLASE"/>
    <property type="match status" value="1"/>
</dbReference>
<dbReference type="PANTHER" id="PTHR21646:SF46">
    <property type="entry name" value="UBIQUITIN CARBOXYL-TERMINAL HYDROLASE"/>
    <property type="match status" value="1"/>
</dbReference>
<feature type="domain" description="USP" evidence="2">
    <location>
        <begin position="440"/>
        <end position="1059"/>
    </location>
</feature>
<dbReference type="SUPFAM" id="SSF54001">
    <property type="entry name" value="Cysteine proteinases"/>
    <property type="match status" value="1"/>
</dbReference>
<dbReference type="CDD" id="cd20104">
    <property type="entry name" value="MBT_PHF20L1-like"/>
    <property type="match status" value="1"/>
</dbReference>
<gene>
    <name evidence="3" type="ORF">THRCLA_03596</name>
</gene>
<dbReference type="InterPro" id="IPR018200">
    <property type="entry name" value="USP_CS"/>
</dbReference>
<proteinExistence type="predicted"/>
<dbReference type="GO" id="GO:0004843">
    <property type="term" value="F:cysteine-type deubiquitinase activity"/>
    <property type="evidence" value="ECO:0007669"/>
    <property type="project" value="InterPro"/>
</dbReference>
<dbReference type="CDD" id="cd02674">
    <property type="entry name" value="Peptidase_C19R"/>
    <property type="match status" value="1"/>
</dbReference>
<accession>A0A1W0A1T5</accession>
<dbReference type="PROSITE" id="PS00973">
    <property type="entry name" value="USP_2"/>
    <property type="match status" value="1"/>
</dbReference>